<feature type="transmembrane region" description="Helical" evidence="1">
    <location>
        <begin position="429"/>
        <end position="447"/>
    </location>
</feature>
<name>A0A2W1LSR8_9BACL</name>
<organism evidence="2 3">
    <name type="scientific">Paenibacillus sambharensis</name>
    <dbReference type="NCBI Taxonomy" id="1803190"/>
    <lineage>
        <taxon>Bacteria</taxon>
        <taxon>Bacillati</taxon>
        <taxon>Bacillota</taxon>
        <taxon>Bacilli</taxon>
        <taxon>Bacillales</taxon>
        <taxon>Paenibacillaceae</taxon>
        <taxon>Paenibacillus</taxon>
    </lineage>
</organism>
<protein>
    <submittedName>
        <fullName evidence="2">Uncharacterized protein</fullName>
    </submittedName>
</protein>
<feature type="transmembrane region" description="Helical" evidence="1">
    <location>
        <begin position="562"/>
        <end position="586"/>
    </location>
</feature>
<feature type="transmembrane region" description="Helical" evidence="1">
    <location>
        <begin position="376"/>
        <end position="397"/>
    </location>
</feature>
<evidence type="ECO:0000313" key="2">
    <source>
        <dbReference type="EMBL" id="PZD97815.1"/>
    </source>
</evidence>
<accession>A0A2W1LSR8</accession>
<keyword evidence="1" id="KW-1133">Transmembrane helix</keyword>
<reference evidence="2 3" key="1">
    <citation type="submission" date="2018-06" db="EMBL/GenBank/DDBJ databases">
        <title>Paenibacillus imtechensis sp. nov.</title>
        <authorList>
            <person name="Pinnaka A.K."/>
            <person name="Singh H."/>
            <person name="Kaur M."/>
        </authorList>
    </citation>
    <scope>NUCLEOTIDE SEQUENCE [LARGE SCALE GENOMIC DNA]</scope>
    <source>
        <strain evidence="2 3">SMB1</strain>
    </source>
</reference>
<comment type="caution">
    <text evidence="2">The sequence shown here is derived from an EMBL/GenBank/DDBJ whole genome shotgun (WGS) entry which is preliminary data.</text>
</comment>
<dbReference type="AlphaFoldDB" id="A0A2W1LSR8"/>
<keyword evidence="1" id="KW-0812">Transmembrane</keyword>
<feature type="transmembrane region" description="Helical" evidence="1">
    <location>
        <begin position="529"/>
        <end position="550"/>
    </location>
</feature>
<gene>
    <name evidence="2" type="ORF">DNH61_00715</name>
</gene>
<dbReference type="Proteomes" id="UP000249522">
    <property type="component" value="Unassembled WGS sequence"/>
</dbReference>
<proteinExistence type="predicted"/>
<dbReference type="OrthoDB" id="3805529at2"/>
<dbReference type="InterPro" id="IPR043748">
    <property type="entry name" value="DUF5693"/>
</dbReference>
<keyword evidence="3" id="KW-1185">Reference proteome</keyword>
<feature type="transmembrane region" description="Helical" evidence="1">
    <location>
        <begin position="496"/>
        <end position="517"/>
    </location>
</feature>
<dbReference type="Pfam" id="PF18949">
    <property type="entry name" value="DUF5693"/>
    <property type="match status" value="1"/>
</dbReference>
<sequence>MFQMLKNWNRRARTLLWGLTILGVLAALPIGFSRHEMEQTSNQVEYVFNYRDLLLISNYQARPQEFVSEQLAKLKEAGFTTLAVFESTLEELVWSGRLTVYNSAQQALLNGKTAPLGENFTYILFADADAEAAYAPMIRSAFEKAGIPAREWSFGERPGLLLETPVEDSSLRSMQPDPVAIAKIREAGFHVLPRLSDRIRPYDPEEMNRLLQSYADQGITRVLFDGDKVTGYTDQADKKSLTHFGELLKQHNIGLVRIENLKNPQSGMNKLAYVTDYNIVRLYSLSGSDAAAMTPEAIIDRFKLAAKDRNIRMFYMNASPVRSLDKGGITHPMDNLYLAIGGDAEKKGAVEQLAEVGFEPGQAQPFDYEYPAWHKVLRAIVALGAIAIIALLIGVFIPMLTLPSFILGLIGSAGLYVVSTSLLEQALALGASIAAPTLGVIWALSRVRSHTEGNRRIVGGTWEEQPSQAGDNSDRLFGGRWLFDAPPFGKRLVSAISLYILTAVISLLGAAYVFGLLNNITYSLVLEQFRGVSLLHLAPIGLTALYVFLYTGHSVKDNLRKLLGLNITVLMVAVAAVLGVVGMYYLSRTGNAGQVSSIELVFRNLLEETFGVRPRNKEFMLAHPLFLLGLFLSLRYRAAWVLMIVASIGQLSMVDTFAHIHTPIVISLIRVLLGLGLGGIIGLLLIAAWQLAEGVWKAWAPKFKAGRTG</sequence>
<evidence type="ECO:0000313" key="3">
    <source>
        <dbReference type="Proteomes" id="UP000249522"/>
    </source>
</evidence>
<evidence type="ECO:0000256" key="1">
    <source>
        <dbReference type="SAM" id="Phobius"/>
    </source>
</evidence>
<keyword evidence="1" id="KW-0472">Membrane</keyword>
<dbReference type="EMBL" id="QKRB01000006">
    <property type="protein sequence ID" value="PZD97815.1"/>
    <property type="molecule type" value="Genomic_DNA"/>
</dbReference>
<feature type="transmembrane region" description="Helical" evidence="1">
    <location>
        <begin position="668"/>
        <end position="692"/>
    </location>
</feature>